<dbReference type="InterPro" id="IPR050171">
    <property type="entry name" value="MFS_Transporters"/>
</dbReference>
<organism evidence="9 10">
    <name type="scientific">Azospirillum baldaniorum</name>
    <dbReference type="NCBI Taxonomy" id="1064539"/>
    <lineage>
        <taxon>Bacteria</taxon>
        <taxon>Pseudomonadati</taxon>
        <taxon>Pseudomonadota</taxon>
        <taxon>Alphaproteobacteria</taxon>
        <taxon>Rhodospirillales</taxon>
        <taxon>Azospirillaceae</taxon>
        <taxon>Azospirillum</taxon>
    </lineage>
</organism>
<reference evidence="9 10" key="1">
    <citation type="journal article" date="2011" name="PLoS Genet.">
        <title>Azospirillum genomes reveal transition of bacteria from aquatic to terrestrial environments.</title>
        <authorList>
            <person name="Wisniewski-Dye F."/>
            <person name="Borziak K."/>
            <person name="Khalsa-Moyers G."/>
            <person name="Alexandre G."/>
            <person name="Sukharnikov L.O."/>
            <person name="Wuichet K."/>
            <person name="Hurst G.B."/>
            <person name="McDonald W.H."/>
            <person name="Robertson J.S."/>
            <person name="Barbe V."/>
            <person name="Calteau A."/>
            <person name="Rouy Z."/>
            <person name="Mangenot S."/>
            <person name="Prigent-Combaret C."/>
            <person name="Normand P."/>
            <person name="Boyer M."/>
            <person name="Siguier P."/>
            <person name="Dessaux Y."/>
            <person name="Elmerich C."/>
            <person name="Condemine G."/>
            <person name="Krishnen G."/>
            <person name="Kennedy I."/>
            <person name="Paterson A.H."/>
            <person name="Gonzalez V."/>
            <person name="Mavingui P."/>
            <person name="Zhulin I.B."/>
        </authorList>
    </citation>
    <scope>NUCLEOTIDE SEQUENCE [LARGE SCALE GENOMIC DNA]</scope>
    <source>
        <strain evidence="9 10">Sp245</strain>
    </source>
</reference>
<feature type="transmembrane region" description="Helical" evidence="7">
    <location>
        <begin position="220"/>
        <end position="238"/>
    </location>
</feature>
<accession>A0A9P1JSW2</accession>
<feature type="transmembrane region" description="Helical" evidence="7">
    <location>
        <begin position="49"/>
        <end position="73"/>
    </location>
</feature>
<feature type="domain" description="Major facilitator superfamily (MFS) profile" evidence="8">
    <location>
        <begin position="15"/>
        <end position="404"/>
    </location>
</feature>
<feature type="transmembrane region" description="Helical" evidence="7">
    <location>
        <begin position="348"/>
        <end position="369"/>
    </location>
</feature>
<dbReference type="AlphaFoldDB" id="A0A9P1JSW2"/>
<evidence type="ECO:0000256" key="7">
    <source>
        <dbReference type="SAM" id="Phobius"/>
    </source>
</evidence>
<feature type="transmembrane region" description="Helical" evidence="7">
    <location>
        <begin position="80"/>
        <end position="99"/>
    </location>
</feature>
<dbReference type="InterPro" id="IPR036259">
    <property type="entry name" value="MFS_trans_sf"/>
</dbReference>
<dbReference type="PRINTS" id="PR01036">
    <property type="entry name" value="TCRTETB"/>
</dbReference>
<dbReference type="Gene3D" id="1.20.1250.20">
    <property type="entry name" value="MFS general substrate transporter like domains"/>
    <property type="match status" value="1"/>
</dbReference>
<evidence type="ECO:0000313" key="10">
    <source>
        <dbReference type="Proteomes" id="UP000007319"/>
    </source>
</evidence>
<dbReference type="GO" id="GO:0022857">
    <property type="term" value="F:transmembrane transporter activity"/>
    <property type="evidence" value="ECO:0007669"/>
    <property type="project" value="InterPro"/>
</dbReference>
<dbReference type="CDD" id="cd17325">
    <property type="entry name" value="MFS_MdtG_SLC18_like"/>
    <property type="match status" value="1"/>
</dbReference>
<feature type="transmembrane region" description="Helical" evidence="7">
    <location>
        <begin position="105"/>
        <end position="128"/>
    </location>
</feature>
<feature type="transmembrane region" description="Helical" evidence="7">
    <location>
        <begin position="381"/>
        <end position="400"/>
    </location>
</feature>
<dbReference type="InterPro" id="IPR011701">
    <property type="entry name" value="MFS"/>
</dbReference>
<dbReference type="InterPro" id="IPR020846">
    <property type="entry name" value="MFS_dom"/>
</dbReference>
<keyword evidence="4 7" id="KW-0812">Transmembrane</keyword>
<evidence type="ECO:0000256" key="3">
    <source>
        <dbReference type="ARBA" id="ARBA00022475"/>
    </source>
</evidence>
<feature type="transmembrane region" description="Helical" evidence="7">
    <location>
        <begin position="311"/>
        <end position="336"/>
    </location>
</feature>
<keyword evidence="2" id="KW-0813">Transport</keyword>
<dbReference type="PANTHER" id="PTHR23517">
    <property type="entry name" value="RESISTANCE PROTEIN MDTM, PUTATIVE-RELATED-RELATED"/>
    <property type="match status" value="1"/>
</dbReference>
<proteinExistence type="predicted"/>
<name>A0A9P1JSW2_9PROT</name>
<dbReference type="InterPro" id="IPR005829">
    <property type="entry name" value="Sugar_transporter_CS"/>
</dbReference>
<keyword evidence="5 7" id="KW-1133">Transmembrane helix</keyword>
<keyword evidence="6 7" id="KW-0472">Membrane</keyword>
<dbReference type="Pfam" id="PF07690">
    <property type="entry name" value="MFS_1"/>
    <property type="match status" value="1"/>
</dbReference>
<dbReference type="Proteomes" id="UP000007319">
    <property type="component" value="Chromosome"/>
</dbReference>
<dbReference type="KEGG" id="abs:AZOBR_180289"/>
<keyword evidence="3" id="KW-1003">Cell membrane</keyword>
<protein>
    <submittedName>
        <fullName evidence="9">MFS superfamily, multidrug transport protein</fullName>
    </submittedName>
</protein>
<feature type="transmembrane region" description="Helical" evidence="7">
    <location>
        <begin position="15"/>
        <end position="37"/>
    </location>
</feature>
<dbReference type="PROSITE" id="PS00216">
    <property type="entry name" value="SUGAR_TRANSPORT_1"/>
    <property type="match status" value="1"/>
</dbReference>
<dbReference type="EMBL" id="HE577327">
    <property type="protein sequence ID" value="CCC99219.1"/>
    <property type="molecule type" value="Genomic_DNA"/>
</dbReference>
<dbReference type="PROSITE" id="PS50850">
    <property type="entry name" value="MFS"/>
    <property type="match status" value="1"/>
</dbReference>
<feature type="transmembrane region" description="Helical" evidence="7">
    <location>
        <begin position="287"/>
        <end position="305"/>
    </location>
</feature>
<feature type="transmembrane region" description="Helical" evidence="7">
    <location>
        <begin position="140"/>
        <end position="161"/>
    </location>
</feature>
<keyword evidence="10" id="KW-1185">Reference proteome</keyword>
<evidence type="ECO:0000259" key="8">
    <source>
        <dbReference type="PROSITE" id="PS50850"/>
    </source>
</evidence>
<dbReference type="SUPFAM" id="SSF103473">
    <property type="entry name" value="MFS general substrate transporter"/>
    <property type="match status" value="1"/>
</dbReference>
<dbReference type="GO" id="GO:0005886">
    <property type="term" value="C:plasma membrane"/>
    <property type="evidence" value="ECO:0007669"/>
    <property type="project" value="UniProtKB-SubCell"/>
</dbReference>
<comment type="subcellular location">
    <subcellularLocation>
        <location evidence="1">Cell membrane</location>
        <topology evidence="1">Multi-pass membrane protein</topology>
    </subcellularLocation>
</comment>
<dbReference type="RefSeq" id="WP_014241400.1">
    <property type="nucleotide sequence ID" value="NC_016617.1"/>
</dbReference>
<evidence type="ECO:0000256" key="4">
    <source>
        <dbReference type="ARBA" id="ARBA00022692"/>
    </source>
</evidence>
<evidence type="ECO:0000256" key="5">
    <source>
        <dbReference type="ARBA" id="ARBA00022989"/>
    </source>
</evidence>
<feature type="transmembrane region" description="Helical" evidence="7">
    <location>
        <begin position="258"/>
        <end position="280"/>
    </location>
</feature>
<gene>
    <name evidence="9" type="ORF">AZOBR_180289</name>
</gene>
<evidence type="ECO:0000256" key="2">
    <source>
        <dbReference type="ARBA" id="ARBA00022448"/>
    </source>
</evidence>
<evidence type="ECO:0000256" key="1">
    <source>
        <dbReference type="ARBA" id="ARBA00004651"/>
    </source>
</evidence>
<sequence>MDTVPNAARTAEWRVIAPMLVIVLFVMCGMGMVIPVLSLYAQSFGVGPALIGLIITVFGVARLFVNLPAGILADRYGRRALLWGGPLVLGGASIAAALAEDFAVLLVWRFVQGVGSGLYMTGAMVAIADLGDSRSRGRRMGAYQTALLTGASIGPLMGGLLAERWGYTAPFWGFAAVSGLAALFAFLALPETRRPANANAGADTRPPERGGVRDLLRQRGYAPVLLVTFGVFFTRTAAQWQLIPLVAAHRFGMAPDAIGLALTLSAGVTLVTTPLAGWLADRVPRRGLIVASAASVAVALGLIAACPTVPLFWGALALLGLALGLGGPASSAFAAGCAPDGRLGPTLGLLRTAGDVGFVAGPLVAGFAVAVSDTAFGGGEAAGLFVNAALMAIAAAAFAAGTHRLSPLPKETTA</sequence>
<evidence type="ECO:0000313" key="9">
    <source>
        <dbReference type="EMBL" id="CCC99219.1"/>
    </source>
</evidence>
<evidence type="ECO:0000256" key="6">
    <source>
        <dbReference type="ARBA" id="ARBA00023136"/>
    </source>
</evidence>
<feature type="transmembrane region" description="Helical" evidence="7">
    <location>
        <begin position="167"/>
        <end position="189"/>
    </location>
</feature>